<dbReference type="AlphaFoldDB" id="A0A9N9S3Z7"/>
<evidence type="ECO:0000256" key="2">
    <source>
        <dbReference type="SAM" id="SignalP"/>
    </source>
</evidence>
<proteinExistence type="predicted"/>
<feature type="region of interest" description="Disordered" evidence="1">
    <location>
        <begin position="23"/>
        <end position="43"/>
    </location>
</feature>
<keyword evidence="4" id="KW-1185">Reference proteome</keyword>
<accession>A0A9N9S3Z7</accession>
<dbReference type="Proteomes" id="UP001153620">
    <property type="component" value="Chromosome 4"/>
</dbReference>
<keyword evidence="2" id="KW-0732">Signal</keyword>
<name>A0A9N9S3Z7_9DIPT</name>
<sequence length="254" mass="28958">MKLIMIKIFVIFAVISTILAAPHSHSSNSNETDSHSSEEDLFTPTTKKPLKKWFKELNKYIKAAPTRSQISKLTRNVDHNCVKQKLNMTENGQKNINFAQAVVTVGIAYLKCFDKSENAAIGKAIIDFLELYKSTNFNKYGDCYLNELKKLEPTSLLVENFEAEDMELTKEQCYKHLGENEYEASMKNLEIYSGDLATFSCGNFKSDDFKLFGMKLVILSHEEDEELKESEINNLKEAVGTKVNKIFDCVMENM</sequence>
<evidence type="ECO:0000256" key="1">
    <source>
        <dbReference type="SAM" id="MobiDB-lite"/>
    </source>
</evidence>
<organism evidence="3 4">
    <name type="scientific">Chironomus riparius</name>
    <dbReference type="NCBI Taxonomy" id="315576"/>
    <lineage>
        <taxon>Eukaryota</taxon>
        <taxon>Metazoa</taxon>
        <taxon>Ecdysozoa</taxon>
        <taxon>Arthropoda</taxon>
        <taxon>Hexapoda</taxon>
        <taxon>Insecta</taxon>
        <taxon>Pterygota</taxon>
        <taxon>Neoptera</taxon>
        <taxon>Endopterygota</taxon>
        <taxon>Diptera</taxon>
        <taxon>Nematocera</taxon>
        <taxon>Chironomoidea</taxon>
        <taxon>Chironomidae</taxon>
        <taxon>Chironominae</taxon>
        <taxon>Chironomus</taxon>
    </lineage>
</organism>
<feature type="chain" id="PRO_5040162911" evidence="2">
    <location>
        <begin position="21"/>
        <end position="254"/>
    </location>
</feature>
<reference evidence="3" key="2">
    <citation type="submission" date="2022-10" db="EMBL/GenBank/DDBJ databases">
        <authorList>
            <consortium name="ENA_rothamsted_submissions"/>
            <consortium name="culmorum"/>
            <person name="King R."/>
        </authorList>
    </citation>
    <scope>NUCLEOTIDE SEQUENCE</scope>
</reference>
<evidence type="ECO:0000313" key="3">
    <source>
        <dbReference type="EMBL" id="CAG9810868.1"/>
    </source>
</evidence>
<evidence type="ECO:0000313" key="4">
    <source>
        <dbReference type="Proteomes" id="UP001153620"/>
    </source>
</evidence>
<dbReference type="OrthoDB" id="10643726at2759"/>
<gene>
    <name evidence="3" type="ORF">CHIRRI_LOCUS13680</name>
</gene>
<protein>
    <submittedName>
        <fullName evidence="3">Uncharacterized protein</fullName>
    </submittedName>
</protein>
<reference evidence="3" key="1">
    <citation type="submission" date="2022-01" db="EMBL/GenBank/DDBJ databases">
        <authorList>
            <person name="King R."/>
        </authorList>
    </citation>
    <scope>NUCLEOTIDE SEQUENCE</scope>
</reference>
<feature type="signal peptide" evidence="2">
    <location>
        <begin position="1"/>
        <end position="20"/>
    </location>
</feature>
<dbReference type="EMBL" id="OU895880">
    <property type="protein sequence ID" value="CAG9810868.1"/>
    <property type="molecule type" value="Genomic_DNA"/>
</dbReference>